<dbReference type="InParanoid" id="A0A316YF72"/>
<protein>
    <recommendedName>
        <fullName evidence="4">Nucleotidylyl transferase</fullName>
    </recommendedName>
</protein>
<dbReference type="FunCoup" id="A0A316YF72">
    <property type="interactions" value="195"/>
</dbReference>
<dbReference type="InterPro" id="IPR014729">
    <property type="entry name" value="Rossmann-like_a/b/a_fold"/>
</dbReference>
<gene>
    <name evidence="2" type="ORF">FA10DRAFT_268276</name>
</gene>
<keyword evidence="3" id="KW-1185">Reference proteome</keyword>
<dbReference type="AlphaFoldDB" id="A0A316YF72"/>
<dbReference type="STRING" id="215250.A0A316YF72"/>
<dbReference type="Gene3D" id="3.40.50.620">
    <property type="entry name" value="HUPs"/>
    <property type="match status" value="1"/>
</dbReference>
<dbReference type="GO" id="GO:0016887">
    <property type="term" value="F:ATP hydrolysis activity"/>
    <property type="evidence" value="ECO:0007669"/>
    <property type="project" value="TreeGrafter"/>
</dbReference>
<reference evidence="2 3" key="1">
    <citation type="journal article" date="2018" name="Mol. Biol. Evol.">
        <title>Broad Genomic Sampling Reveals a Smut Pathogenic Ancestry of the Fungal Clade Ustilaginomycotina.</title>
        <authorList>
            <person name="Kijpornyongpan T."/>
            <person name="Mondo S.J."/>
            <person name="Barry K."/>
            <person name="Sandor L."/>
            <person name="Lee J."/>
            <person name="Lipzen A."/>
            <person name="Pangilinan J."/>
            <person name="LaButti K."/>
            <person name="Hainaut M."/>
            <person name="Henrissat B."/>
            <person name="Grigoriev I.V."/>
            <person name="Spatafora J.W."/>
            <person name="Aime M.C."/>
        </authorList>
    </citation>
    <scope>NUCLEOTIDE SEQUENCE [LARGE SCALE GENOMIC DNA]</scope>
    <source>
        <strain evidence="2 3">MCA 4198</strain>
    </source>
</reference>
<dbReference type="SUPFAM" id="SSF52374">
    <property type="entry name" value="Nucleotidylyl transferase"/>
    <property type="match status" value="1"/>
</dbReference>
<dbReference type="PANTHER" id="PTHR31285:SF0">
    <property type="entry name" value="NICOTINAMIDE MONONUCLEOTIDE ADENYLYLTRANSFERASE"/>
    <property type="match status" value="1"/>
</dbReference>
<name>A0A316YF72_9BASI</name>
<dbReference type="GO" id="GO:0000309">
    <property type="term" value="F:nicotinamide-nucleotide adenylyltransferase activity"/>
    <property type="evidence" value="ECO:0007669"/>
    <property type="project" value="TreeGrafter"/>
</dbReference>
<dbReference type="OrthoDB" id="5591297at2759"/>
<evidence type="ECO:0000256" key="1">
    <source>
        <dbReference type="SAM" id="MobiDB-lite"/>
    </source>
</evidence>
<dbReference type="GO" id="GO:0005634">
    <property type="term" value="C:nucleus"/>
    <property type="evidence" value="ECO:0007669"/>
    <property type="project" value="TreeGrafter"/>
</dbReference>
<proteinExistence type="predicted"/>
<evidence type="ECO:0008006" key="4">
    <source>
        <dbReference type="Google" id="ProtNLM"/>
    </source>
</evidence>
<dbReference type="RefSeq" id="XP_025375255.1">
    <property type="nucleotide sequence ID" value="XM_025522260.1"/>
</dbReference>
<sequence length="334" mass="35558">MSAARRKAISDGLAAFAAQASSPKPLQILYSTKPNWPGKDVSGGGGSGAATKPAGLDIAVLDSSFNPPTKAHAALALSSPVRAAAIDKGSSSSSAARKGAYDAHLLLFSVRNADKGTGKAGDASTVQRLEMMHLLAHDVEARLRDEDREASVAVALVEEPLMIAKSTLIHQYLGPAASAQTSLHWVVGMDTLERFFQVKYYPSPRFFEDACGQFFEKERTRFVCARRGPESLPNSDKARAGGSSSDDEDKFLRSDPVARWLDCGSVAIIDLPAEAQGISSTAVRSLASALEEGKQAGTATEEELKRLTTPSIAKYLIDESVYQPPKKQEDSSTS</sequence>
<evidence type="ECO:0000313" key="3">
    <source>
        <dbReference type="Proteomes" id="UP000245768"/>
    </source>
</evidence>
<feature type="region of interest" description="Disordered" evidence="1">
    <location>
        <begin position="226"/>
        <end position="250"/>
    </location>
</feature>
<dbReference type="GO" id="GO:0005737">
    <property type="term" value="C:cytoplasm"/>
    <property type="evidence" value="ECO:0007669"/>
    <property type="project" value="TreeGrafter"/>
</dbReference>
<dbReference type="GeneID" id="37044176"/>
<dbReference type="PANTHER" id="PTHR31285">
    <property type="entry name" value="NICOTINAMIDE MONONUCLEOTIDE ADENYLYLTRANSFERASE"/>
    <property type="match status" value="1"/>
</dbReference>
<evidence type="ECO:0000313" key="2">
    <source>
        <dbReference type="EMBL" id="PWN88057.1"/>
    </source>
</evidence>
<accession>A0A316YF72</accession>
<dbReference type="Proteomes" id="UP000245768">
    <property type="component" value="Unassembled WGS sequence"/>
</dbReference>
<dbReference type="EMBL" id="KZ819638">
    <property type="protein sequence ID" value="PWN88057.1"/>
    <property type="molecule type" value="Genomic_DNA"/>
</dbReference>
<organism evidence="2 3">
    <name type="scientific">Acaromyces ingoldii</name>
    <dbReference type="NCBI Taxonomy" id="215250"/>
    <lineage>
        <taxon>Eukaryota</taxon>
        <taxon>Fungi</taxon>
        <taxon>Dikarya</taxon>
        <taxon>Basidiomycota</taxon>
        <taxon>Ustilaginomycotina</taxon>
        <taxon>Exobasidiomycetes</taxon>
        <taxon>Exobasidiales</taxon>
        <taxon>Cryptobasidiaceae</taxon>
        <taxon>Acaromyces</taxon>
    </lineage>
</organism>